<keyword evidence="1" id="KW-0812">Transmembrane</keyword>
<organism evidence="2 3">
    <name type="scientific">Alteribacter lacisalsi</name>
    <dbReference type="NCBI Taxonomy" id="2045244"/>
    <lineage>
        <taxon>Bacteria</taxon>
        <taxon>Bacillati</taxon>
        <taxon>Bacillota</taxon>
        <taxon>Bacilli</taxon>
        <taxon>Bacillales</taxon>
        <taxon>Bacillaceae</taxon>
        <taxon>Alteribacter</taxon>
    </lineage>
</organism>
<dbReference type="Pfam" id="PF04238">
    <property type="entry name" value="DUF420"/>
    <property type="match status" value="1"/>
</dbReference>
<evidence type="ECO:0008006" key="4">
    <source>
        <dbReference type="Google" id="ProtNLM"/>
    </source>
</evidence>
<feature type="transmembrane region" description="Helical" evidence="1">
    <location>
        <begin position="82"/>
        <end position="106"/>
    </location>
</feature>
<dbReference type="PANTHER" id="PTHR37692">
    <property type="entry name" value="HYPOTHETICAL MEMBRANE SPANNING PROTEIN"/>
    <property type="match status" value="1"/>
</dbReference>
<dbReference type="InterPro" id="IPR007352">
    <property type="entry name" value="DUF420"/>
</dbReference>
<dbReference type="Proteomes" id="UP000248066">
    <property type="component" value="Unassembled WGS sequence"/>
</dbReference>
<dbReference type="OrthoDB" id="2375575at2"/>
<proteinExistence type="predicted"/>
<name>A0A2W0HAH1_9BACI</name>
<evidence type="ECO:0000313" key="2">
    <source>
        <dbReference type="EMBL" id="PYZ97891.1"/>
    </source>
</evidence>
<comment type="caution">
    <text evidence="2">The sequence shown here is derived from an EMBL/GenBank/DDBJ whole genome shotgun (WGS) entry which is preliminary data.</text>
</comment>
<evidence type="ECO:0000256" key="1">
    <source>
        <dbReference type="SAM" id="Phobius"/>
    </source>
</evidence>
<sequence>MDIRKGGRTVATFLPFVSTIFIGASALFVAAGWYLVSRRKIEAHKKAMFWAAVLAVIFFITYLSKTFFIGSTAFGGPEDVRLYYTVFLLFHITLATVAAVMGIWTLVTGYKNKLHVHRRLGPITSVVWFISASSGIMVYLLLYVIYPPGETTNVWRAILGI</sequence>
<reference evidence="2 3" key="1">
    <citation type="submission" date="2017-10" db="EMBL/GenBank/DDBJ databases">
        <title>Bacillus sp. nov., a halophilic bacterium isolated from a Yangshapao Lake.</title>
        <authorList>
            <person name="Wang H."/>
        </authorList>
    </citation>
    <scope>NUCLEOTIDE SEQUENCE [LARGE SCALE GENOMIC DNA]</scope>
    <source>
        <strain evidence="2 3">YSP-3</strain>
    </source>
</reference>
<dbReference type="PANTHER" id="PTHR37692:SF1">
    <property type="entry name" value="DUF420 DOMAIN-CONTAINING PROTEIN"/>
    <property type="match status" value="1"/>
</dbReference>
<gene>
    <name evidence="2" type="ORF">CR205_04665</name>
</gene>
<evidence type="ECO:0000313" key="3">
    <source>
        <dbReference type="Proteomes" id="UP000248066"/>
    </source>
</evidence>
<feature type="transmembrane region" description="Helical" evidence="1">
    <location>
        <begin position="48"/>
        <end position="70"/>
    </location>
</feature>
<feature type="transmembrane region" description="Helical" evidence="1">
    <location>
        <begin position="12"/>
        <end position="36"/>
    </location>
</feature>
<protein>
    <recommendedName>
        <fullName evidence="4">DUF420 domain-containing protein</fullName>
    </recommendedName>
</protein>
<keyword evidence="1" id="KW-1133">Transmembrane helix</keyword>
<feature type="transmembrane region" description="Helical" evidence="1">
    <location>
        <begin position="126"/>
        <end position="146"/>
    </location>
</feature>
<dbReference type="EMBL" id="PDOF01000001">
    <property type="protein sequence ID" value="PYZ97891.1"/>
    <property type="molecule type" value="Genomic_DNA"/>
</dbReference>
<keyword evidence="1" id="KW-0472">Membrane</keyword>
<accession>A0A2W0HAH1</accession>
<dbReference type="AlphaFoldDB" id="A0A2W0HAH1"/>
<keyword evidence="3" id="KW-1185">Reference proteome</keyword>